<dbReference type="OrthoDB" id="2964362at2"/>
<sequence length="514" mass="57715">MKNLKNEQGYALLVVVLMVVLVLGFSTFFMSASLSNAKQEQKVDQQNLAVVAAEMGVDYYTNAITNEYFNQIDDLFKFGESEIEKIKGQVDSEDYSHIRTKVRDKLKYNLENYIIINLLGRSISTFDNSDYFFLLDEITVEKKDKYRFFIKGIVNGDNKVDTNPQILTFNLTFFVPEFKPILDEDSGDGVAIPKFNELQFPKLNKPSQGCEMGINQLEKISDKKCFVVSSFDADKLVIDNSHLSIGMDMNIKNSPFELKNKSELYVGNNLKTDNGFTSNNSILSIVNTMTVKNNMTITNSEIGVQQNLDSENNVSLKANSKITVGGEMFVKNNLIVDESLLIIKNNLDAKNNFEISNDSSLLIGLNLDVKNNFIVNSNSTLYVGRNLDANNNPEISNKSSVFVGGNFYAKNNLKVNDHSTLFVRGNLNAENNFKVSDNSKVCIAGSLSYQNNFTVDDGSKIYILGDEHSNKEVIKLSSLEELEKTCQTHEKTPGGLDPNIIWNKPEIKVTYNLK</sequence>
<dbReference type="AlphaFoldDB" id="A0A345PI56"/>
<dbReference type="RefSeq" id="WP_114916972.1">
    <property type="nucleotide sequence ID" value="NZ_CP024848.1"/>
</dbReference>
<dbReference type="Proteomes" id="UP000253908">
    <property type="component" value="Chromosome"/>
</dbReference>
<accession>A0A345PI56</accession>
<evidence type="ECO:0000313" key="2">
    <source>
        <dbReference type="Proteomes" id="UP000253908"/>
    </source>
</evidence>
<evidence type="ECO:0000313" key="1">
    <source>
        <dbReference type="EMBL" id="AXI09686.1"/>
    </source>
</evidence>
<name>A0A345PI56_9BACI</name>
<organism evidence="1 2">
    <name type="scientific">Oceanobacillus zhaokaii</name>
    <dbReference type="NCBI Taxonomy" id="2052660"/>
    <lineage>
        <taxon>Bacteria</taxon>
        <taxon>Bacillati</taxon>
        <taxon>Bacillota</taxon>
        <taxon>Bacilli</taxon>
        <taxon>Bacillales</taxon>
        <taxon>Bacillaceae</taxon>
        <taxon>Oceanobacillus</taxon>
    </lineage>
</organism>
<reference evidence="2" key="1">
    <citation type="submission" date="2017-11" db="EMBL/GenBank/DDBJ databases">
        <authorList>
            <person name="Zhu W."/>
        </authorList>
    </citation>
    <scope>NUCLEOTIDE SEQUENCE [LARGE SCALE GENOMIC DNA]</scope>
    <source>
        <strain evidence="2">160</strain>
    </source>
</reference>
<dbReference type="Gene3D" id="2.160.20.20">
    <property type="match status" value="1"/>
</dbReference>
<proteinExistence type="predicted"/>
<gene>
    <name evidence="1" type="ORF">CUC15_12465</name>
</gene>
<dbReference type="KEGG" id="ocn:CUC15_12465"/>
<keyword evidence="2" id="KW-1185">Reference proteome</keyword>
<protein>
    <submittedName>
        <fullName evidence="1">Uncharacterized protein</fullName>
    </submittedName>
</protein>
<dbReference type="EMBL" id="CP024848">
    <property type="protein sequence ID" value="AXI09686.1"/>
    <property type="molecule type" value="Genomic_DNA"/>
</dbReference>
<dbReference type="InterPro" id="IPR012332">
    <property type="entry name" value="Autotransporter_pectin_lyase_C"/>
</dbReference>